<dbReference type="Pfam" id="PF00028">
    <property type="entry name" value="Cadherin"/>
    <property type="match status" value="6"/>
</dbReference>
<proteinExistence type="predicted"/>
<evidence type="ECO:0000259" key="11">
    <source>
        <dbReference type="PROSITE" id="PS50268"/>
    </source>
</evidence>
<dbReference type="InterPro" id="IPR002126">
    <property type="entry name" value="Cadherin-like_dom"/>
</dbReference>
<dbReference type="InterPro" id="IPR013164">
    <property type="entry name" value="Cadherin_N"/>
</dbReference>
<sequence length="1027" mass="112578">MLLVTFLISCVFAVHGTKTTLHVAEESDLNSLIGHAGNNVLQSLPESARSDLVYSMIGTGEHTNLVKLNKQNGNLYTAELIDRESTCGNRELCSINLKVALYSSKASYFEILDVEILIDDINDHAPSFALDSINVNVPESTPVGTIITSVTAIDRDSTQKHRNVTYDAQNTEMFGLQVTQTKDNVPVASLILLQPLDRESREAYSVLVSAADGGQKSESSDINIDITVTDVNDNYPQFGQPSYNISVQENATIGTIVLTVTASDEDVRDNGRVTYGISGETTFFSLFFMIDKYTGDILVKGDLTRISGEHFELEIVCEDHGEQPLSSKVNLTLSVLDVVNNPPMIDVNILSGGGGRTSDNLTALVPESSETGTVVAFMSVTDRDIDDNGNVSCSVSGREFELQDVPSSGYIIVSRLPLDRETTDKYDFTVTCIDAGAPPLSSTVSITVLVQDVNDNAPVFSKKSYFASIVENNEPGKQIVSLLASDKDLDNNSRIRYYIQGKNLDFAIDSRSGALKAKRSFDREHASEYEVTIVATDSGFPPLTATTTVFVSVIDVNDNAPSFKVSHFQFFVLENMPAGMKVGQLSATDKDVGVNGNLLFSVTEGYKNTIPFIVFQDGSIKTSETLDREEKDRYVFQVKAYDLGSPTIVSTADVTVRLVDDNDNAPVINYPNKENETIVVFSEKTVGSTVAVIQANDADDSGPNSDLEFSIVSGNEQKVFILDNTFGTLRINKEREIQADETFSLRILVSDKGYHKKTAETKLNIILKYVDDTRQSDGGPRNAMVTTSVVAITVVAAAAITTILCIFRRNAQKKKKEKQNRAQHIKQSQQVVPIESLIYKPVATKQVTFTEEKELKKADMTSSTTDHEDLDNMELYNSTGTSMFTNSLIECKTKMLMDDCSDDSDCGTNYDSGKGGSYLDVYKLSDKSWVSHGMASNSPSTHCERAKYPTVADIPVPTSGIAVYTKTTESTPDVAASLFHLNSKKCPSPGPPEDRQQCQRKHVWVVRPRDDGNDALVEHQKDICYVK</sequence>
<dbReference type="PANTHER" id="PTHR24028:SF146">
    <property type="entry name" value="CADHERIN 96CB, ISOFORM D-RELATED"/>
    <property type="match status" value="1"/>
</dbReference>
<evidence type="ECO:0000256" key="2">
    <source>
        <dbReference type="ARBA" id="ARBA00022475"/>
    </source>
</evidence>
<evidence type="ECO:0000256" key="10">
    <source>
        <dbReference type="ARBA" id="ARBA00023180"/>
    </source>
</evidence>
<evidence type="ECO:0000256" key="8">
    <source>
        <dbReference type="ARBA" id="ARBA00022989"/>
    </source>
</evidence>
<protein>
    <submittedName>
        <fullName evidence="12">Protocadherin-1</fullName>
    </submittedName>
</protein>
<dbReference type="GO" id="GO:0005509">
    <property type="term" value="F:calcium ion binding"/>
    <property type="evidence" value="ECO:0007669"/>
    <property type="project" value="UniProtKB-UniRule"/>
</dbReference>
<dbReference type="FunCoup" id="K1P7I9">
    <property type="interactions" value="69"/>
</dbReference>
<keyword evidence="9" id="KW-0472">Membrane</keyword>
<accession>K1P7I9</accession>
<keyword evidence="7" id="KW-0130">Cell adhesion</keyword>
<keyword evidence="4" id="KW-0732">Signal</keyword>
<dbReference type="PANTHER" id="PTHR24028">
    <property type="entry name" value="CADHERIN-87A"/>
    <property type="match status" value="1"/>
</dbReference>
<dbReference type="GO" id="GO:0005886">
    <property type="term" value="C:plasma membrane"/>
    <property type="evidence" value="ECO:0007669"/>
    <property type="project" value="UniProtKB-SubCell"/>
</dbReference>
<evidence type="ECO:0000256" key="1">
    <source>
        <dbReference type="ARBA" id="ARBA00004251"/>
    </source>
</evidence>
<keyword evidence="10" id="KW-0325">Glycoprotein</keyword>
<feature type="domain" description="Cadherin" evidence="11">
    <location>
        <begin position="461"/>
        <end position="563"/>
    </location>
</feature>
<dbReference type="EMBL" id="JH816646">
    <property type="protein sequence ID" value="EKC19577.1"/>
    <property type="molecule type" value="Genomic_DNA"/>
</dbReference>
<dbReference type="FunFam" id="2.60.40.60:FF:000020">
    <property type="entry name" value="Dachsous cadherin-related 1b"/>
    <property type="match status" value="3"/>
</dbReference>
<feature type="domain" description="Cadherin" evidence="11">
    <location>
        <begin position="672"/>
        <end position="782"/>
    </location>
</feature>
<feature type="domain" description="Cadherin" evidence="11">
    <location>
        <begin position="15"/>
        <end position="128"/>
    </location>
</feature>
<comment type="subcellular location">
    <subcellularLocation>
        <location evidence="1">Cell membrane</location>
        <topology evidence="1">Single-pass type I membrane protein</topology>
    </subcellularLocation>
</comment>
<keyword evidence="5" id="KW-0677">Repeat</keyword>
<keyword evidence="6" id="KW-0106">Calcium</keyword>
<dbReference type="CDD" id="cd11304">
    <property type="entry name" value="Cadherin_repeat"/>
    <property type="match status" value="6"/>
</dbReference>
<evidence type="ECO:0000256" key="7">
    <source>
        <dbReference type="ARBA" id="ARBA00022889"/>
    </source>
</evidence>
<keyword evidence="3" id="KW-0812">Transmembrane</keyword>
<dbReference type="SUPFAM" id="SSF49313">
    <property type="entry name" value="Cadherin-like"/>
    <property type="match status" value="6"/>
</dbReference>
<evidence type="ECO:0000313" key="12">
    <source>
        <dbReference type="EMBL" id="EKC19577.1"/>
    </source>
</evidence>
<feature type="domain" description="Cadherin" evidence="11">
    <location>
        <begin position="357"/>
        <end position="460"/>
    </location>
</feature>
<dbReference type="SMART" id="SM00112">
    <property type="entry name" value="CA"/>
    <property type="match status" value="7"/>
</dbReference>
<gene>
    <name evidence="12" type="ORF">CGI_10008178</name>
</gene>
<dbReference type="InterPro" id="IPR015919">
    <property type="entry name" value="Cadherin-like_sf"/>
</dbReference>
<dbReference type="Pfam" id="PF08266">
    <property type="entry name" value="Cadherin_2"/>
    <property type="match status" value="1"/>
</dbReference>
<dbReference type="InterPro" id="IPR050174">
    <property type="entry name" value="Protocadherin/Cadherin-CA"/>
</dbReference>
<reference evidence="12" key="1">
    <citation type="journal article" date="2012" name="Nature">
        <title>The oyster genome reveals stress adaptation and complexity of shell formation.</title>
        <authorList>
            <person name="Zhang G."/>
            <person name="Fang X."/>
            <person name="Guo X."/>
            <person name="Li L."/>
            <person name="Luo R."/>
            <person name="Xu F."/>
            <person name="Yang P."/>
            <person name="Zhang L."/>
            <person name="Wang X."/>
            <person name="Qi H."/>
            <person name="Xiong Z."/>
            <person name="Que H."/>
            <person name="Xie Y."/>
            <person name="Holland P.W."/>
            <person name="Paps J."/>
            <person name="Zhu Y."/>
            <person name="Wu F."/>
            <person name="Chen Y."/>
            <person name="Wang J."/>
            <person name="Peng C."/>
            <person name="Meng J."/>
            <person name="Yang L."/>
            <person name="Liu J."/>
            <person name="Wen B."/>
            <person name="Zhang N."/>
            <person name="Huang Z."/>
            <person name="Zhu Q."/>
            <person name="Feng Y."/>
            <person name="Mount A."/>
            <person name="Hedgecock D."/>
            <person name="Xu Z."/>
            <person name="Liu Y."/>
            <person name="Domazet-Loso T."/>
            <person name="Du Y."/>
            <person name="Sun X."/>
            <person name="Zhang S."/>
            <person name="Liu B."/>
            <person name="Cheng P."/>
            <person name="Jiang X."/>
            <person name="Li J."/>
            <person name="Fan D."/>
            <person name="Wang W."/>
            <person name="Fu W."/>
            <person name="Wang T."/>
            <person name="Wang B."/>
            <person name="Zhang J."/>
            <person name="Peng Z."/>
            <person name="Li Y."/>
            <person name="Li N."/>
            <person name="Wang J."/>
            <person name="Chen M."/>
            <person name="He Y."/>
            <person name="Tan F."/>
            <person name="Song X."/>
            <person name="Zheng Q."/>
            <person name="Huang R."/>
            <person name="Yang H."/>
            <person name="Du X."/>
            <person name="Chen L."/>
            <person name="Yang M."/>
            <person name="Gaffney P.M."/>
            <person name="Wang S."/>
            <person name="Luo L."/>
            <person name="She Z."/>
            <person name="Ming Y."/>
            <person name="Huang W."/>
            <person name="Zhang S."/>
            <person name="Huang B."/>
            <person name="Zhang Y."/>
            <person name="Qu T."/>
            <person name="Ni P."/>
            <person name="Miao G."/>
            <person name="Wang J."/>
            <person name="Wang Q."/>
            <person name="Steinberg C.E."/>
            <person name="Wang H."/>
            <person name="Li N."/>
            <person name="Qian L."/>
            <person name="Zhang G."/>
            <person name="Li Y."/>
            <person name="Yang H."/>
            <person name="Liu X."/>
            <person name="Wang J."/>
            <person name="Yin Y."/>
            <person name="Wang J."/>
        </authorList>
    </citation>
    <scope>NUCLEOTIDE SEQUENCE [LARGE SCALE GENOMIC DNA]</scope>
    <source>
        <strain evidence="12">05x7-T-G4-1.051#20</strain>
    </source>
</reference>
<dbReference type="HOGENOM" id="CLU_006480_5_1_1"/>
<name>K1P7I9_MAGGI</name>
<evidence type="ECO:0000256" key="3">
    <source>
        <dbReference type="ARBA" id="ARBA00022692"/>
    </source>
</evidence>
<evidence type="ECO:0000256" key="5">
    <source>
        <dbReference type="ARBA" id="ARBA00022737"/>
    </source>
</evidence>
<dbReference type="AlphaFoldDB" id="K1P7I9"/>
<dbReference type="Gene3D" id="2.60.40.60">
    <property type="entry name" value="Cadherins"/>
    <property type="match status" value="7"/>
</dbReference>
<dbReference type="InterPro" id="IPR020894">
    <property type="entry name" value="Cadherin_CS"/>
</dbReference>
<organism evidence="12">
    <name type="scientific">Magallana gigas</name>
    <name type="common">Pacific oyster</name>
    <name type="synonym">Crassostrea gigas</name>
    <dbReference type="NCBI Taxonomy" id="29159"/>
    <lineage>
        <taxon>Eukaryota</taxon>
        <taxon>Metazoa</taxon>
        <taxon>Spiralia</taxon>
        <taxon>Lophotrochozoa</taxon>
        <taxon>Mollusca</taxon>
        <taxon>Bivalvia</taxon>
        <taxon>Autobranchia</taxon>
        <taxon>Pteriomorphia</taxon>
        <taxon>Ostreida</taxon>
        <taxon>Ostreoidea</taxon>
        <taxon>Ostreidae</taxon>
        <taxon>Magallana</taxon>
    </lineage>
</organism>
<feature type="domain" description="Cadherin" evidence="11">
    <location>
        <begin position="564"/>
        <end position="668"/>
    </location>
</feature>
<dbReference type="GO" id="GO:0007156">
    <property type="term" value="P:homophilic cell adhesion via plasma membrane adhesion molecules"/>
    <property type="evidence" value="ECO:0007669"/>
    <property type="project" value="InterPro"/>
</dbReference>
<dbReference type="FunFam" id="2.60.40.60:FF:000007">
    <property type="entry name" value="Protocadherin alpha 2"/>
    <property type="match status" value="1"/>
</dbReference>
<dbReference type="PROSITE" id="PS50268">
    <property type="entry name" value="CADHERIN_2"/>
    <property type="match status" value="7"/>
</dbReference>
<keyword evidence="8" id="KW-1133">Transmembrane helix</keyword>
<evidence type="ECO:0000256" key="6">
    <source>
        <dbReference type="ARBA" id="ARBA00022837"/>
    </source>
</evidence>
<keyword evidence="2" id="KW-1003">Cell membrane</keyword>
<evidence type="ECO:0000256" key="9">
    <source>
        <dbReference type="ARBA" id="ARBA00023136"/>
    </source>
</evidence>
<dbReference type="PRINTS" id="PR00205">
    <property type="entry name" value="CADHERIN"/>
</dbReference>
<feature type="domain" description="Cadherin" evidence="11">
    <location>
        <begin position="239"/>
        <end position="345"/>
    </location>
</feature>
<dbReference type="FunFam" id="2.60.40.60:FF:000092">
    <property type="entry name" value="Protocadherin 8"/>
    <property type="match status" value="1"/>
</dbReference>
<evidence type="ECO:0000256" key="4">
    <source>
        <dbReference type="ARBA" id="ARBA00022729"/>
    </source>
</evidence>
<feature type="domain" description="Cadherin" evidence="11">
    <location>
        <begin position="129"/>
        <end position="238"/>
    </location>
</feature>
<dbReference type="PROSITE" id="PS00232">
    <property type="entry name" value="CADHERIN_1"/>
    <property type="match status" value="4"/>
</dbReference>
<dbReference type="InParanoid" id="K1P7I9"/>